<dbReference type="PANTHER" id="PTHR30570">
    <property type="entry name" value="PERIPLASMIC PHOSPHATE BINDING COMPONENT OF PHOSPHATE ABC TRANSPORTER"/>
    <property type="match status" value="1"/>
</dbReference>
<dbReference type="AlphaFoldDB" id="A0A1S7PT92"/>
<dbReference type="RefSeq" id="WP_003503566.1">
    <property type="nucleotide sequence ID" value="NZ_LT009730.1"/>
</dbReference>
<protein>
    <submittedName>
        <fullName evidence="4">ABC transporter, substrate binding protein (Phosphate)</fullName>
    </submittedName>
</protein>
<evidence type="ECO:0000259" key="3">
    <source>
        <dbReference type="Pfam" id="PF12849"/>
    </source>
</evidence>
<dbReference type="GeneID" id="97363196"/>
<dbReference type="PANTHER" id="PTHR30570:SF1">
    <property type="entry name" value="PHOSPHATE-BINDING PROTEIN PSTS"/>
    <property type="match status" value="1"/>
</dbReference>
<keyword evidence="1 2" id="KW-0732">Signal</keyword>
<dbReference type="EMBL" id="FBWC01000013">
    <property type="protein sequence ID" value="CUX26223.1"/>
    <property type="molecule type" value="Genomic_DNA"/>
</dbReference>
<evidence type="ECO:0000256" key="2">
    <source>
        <dbReference type="SAM" id="SignalP"/>
    </source>
</evidence>
<organism evidence="4 5">
    <name type="scientific">Agrobacterium tumefaciens str. Kerr 14</name>
    <dbReference type="NCBI Taxonomy" id="1183424"/>
    <lineage>
        <taxon>Bacteria</taxon>
        <taxon>Pseudomonadati</taxon>
        <taxon>Pseudomonadota</taxon>
        <taxon>Alphaproteobacteria</taxon>
        <taxon>Hyphomicrobiales</taxon>
        <taxon>Rhizobiaceae</taxon>
        <taxon>Rhizobium/Agrobacterium group</taxon>
        <taxon>Agrobacterium</taxon>
        <taxon>Agrobacterium tumefaciens complex</taxon>
    </lineage>
</organism>
<evidence type="ECO:0000313" key="5">
    <source>
        <dbReference type="Proteomes" id="UP000191897"/>
    </source>
</evidence>
<dbReference type="SUPFAM" id="SSF53850">
    <property type="entry name" value="Periplasmic binding protein-like II"/>
    <property type="match status" value="1"/>
</dbReference>
<sequence length="344" mass="36167">MNIVKFSAAALVASVAFAGAAAARDQIQVAGSSTVLPYAKIVAETFAETFPNFKAPVVESGGTGGGLKAFCSGVGEGTIDIANASRKIKSDELAACKAAGVTDVQEVKIGYDGIVFAMDSSNKDIKLEPKDLYLALAAEVVKDGKLVANPYKKWSEINKELPDVAIAAYIPGSKHGTREVFEEKIMADGCKEAGATDVIKTLITDAKQAAAKCVAVRKDGAAVDIDGDYTETLARIDANKTGLGVFGLAFYENNADRLKVATVSGVVPSTETVASGKYPVSRPLFFYVKKAHLGVIPGLKEYVEFFVSDEMIGPDSPLANYGLVAAPDAEREEIRSKFSAGSTM</sequence>
<gene>
    <name evidence="4" type="ORF">AGR4C_Cc40026</name>
</gene>
<feature type="domain" description="PBP" evidence="3">
    <location>
        <begin position="19"/>
        <end position="310"/>
    </location>
</feature>
<evidence type="ECO:0000313" key="4">
    <source>
        <dbReference type="EMBL" id="CUX26223.1"/>
    </source>
</evidence>
<feature type="signal peptide" evidence="2">
    <location>
        <begin position="1"/>
        <end position="23"/>
    </location>
</feature>
<name>A0A1S7PT92_AGRTU</name>
<evidence type="ECO:0000256" key="1">
    <source>
        <dbReference type="ARBA" id="ARBA00022729"/>
    </source>
</evidence>
<reference evidence="4 5" key="1">
    <citation type="submission" date="2016-01" db="EMBL/GenBank/DDBJ databases">
        <authorList>
            <person name="Oliw E.H."/>
        </authorList>
    </citation>
    <scope>NUCLEOTIDE SEQUENCE [LARGE SCALE GENOMIC DNA]</scope>
    <source>
        <strain evidence="4 5">Kerr 14</strain>
    </source>
</reference>
<dbReference type="Proteomes" id="UP000191897">
    <property type="component" value="Unassembled WGS sequence"/>
</dbReference>
<accession>A0A1S7PT92</accession>
<proteinExistence type="predicted"/>
<dbReference type="InterPro" id="IPR024370">
    <property type="entry name" value="PBP_domain"/>
</dbReference>
<feature type="chain" id="PRO_5010567115" evidence="2">
    <location>
        <begin position="24"/>
        <end position="344"/>
    </location>
</feature>
<dbReference type="Pfam" id="PF12849">
    <property type="entry name" value="PBP_like_2"/>
    <property type="match status" value="1"/>
</dbReference>
<dbReference type="InterPro" id="IPR050811">
    <property type="entry name" value="Phosphate_ABC_transporter"/>
</dbReference>
<dbReference type="Gene3D" id="3.40.190.10">
    <property type="entry name" value="Periplasmic binding protein-like II"/>
    <property type="match status" value="2"/>
</dbReference>